<organism evidence="7 8">
    <name type="scientific">Allorhodopirellula solitaria</name>
    <dbReference type="NCBI Taxonomy" id="2527987"/>
    <lineage>
        <taxon>Bacteria</taxon>
        <taxon>Pseudomonadati</taxon>
        <taxon>Planctomycetota</taxon>
        <taxon>Planctomycetia</taxon>
        <taxon>Pirellulales</taxon>
        <taxon>Pirellulaceae</taxon>
        <taxon>Allorhodopirellula</taxon>
    </lineage>
</organism>
<dbReference type="GO" id="GO:0005886">
    <property type="term" value="C:plasma membrane"/>
    <property type="evidence" value="ECO:0007669"/>
    <property type="project" value="TreeGrafter"/>
</dbReference>
<dbReference type="Proteomes" id="UP000318053">
    <property type="component" value="Unassembled WGS sequence"/>
</dbReference>
<feature type="domain" description="Multidrug resistance protein MdtA-like alpha-helical hairpin" evidence="3">
    <location>
        <begin position="111"/>
        <end position="179"/>
    </location>
</feature>
<evidence type="ECO:0000259" key="4">
    <source>
        <dbReference type="Pfam" id="PF25917"/>
    </source>
</evidence>
<feature type="domain" description="Multidrug resistance protein MdtA-like barrel-sandwich hybrid" evidence="4">
    <location>
        <begin position="70"/>
        <end position="211"/>
    </location>
</feature>
<dbReference type="PANTHER" id="PTHR30158">
    <property type="entry name" value="ACRA/E-RELATED COMPONENT OF DRUG EFFLUX TRANSPORTER"/>
    <property type="match status" value="1"/>
</dbReference>
<dbReference type="GO" id="GO:0030313">
    <property type="term" value="C:cell envelope"/>
    <property type="evidence" value="ECO:0007669"/>
    <property type="project" value="UniProtKB-SubCell"/>
</dbReference>
<dbReference type="Gene3D" id="1.10.287.470">
    <property type="entry name" value="Helix hairpin bin"/>
    <property type="match status" value="1"/>
</dbReference>
<dbReference type="AlphaFoldDB" id="A0A5C5YKB2"/>
<evidence type="ECO:0000313" key="7">
    <source>
        <dbReference type="EMBL" id="TWT75304.1"/>
    </source>
</evidence>
<gene>
    <name evidence="7" type="primary">ttgD_1</name>
    <name evidence="7" type="ORF">CA85_05940</name>
</gene>
<dbReference type="InterPro" id="IPR058625">
    <property type="entry name" value="MdtA-like_BSH"/>
</dbReference>
<evidence type="ECO:0000259" key="5">
    <source>
        <dbReference type="Pfam" id="PF25944"/>
    </source>
</evidence>
<evidence type="ECO:0000259" key="6">
    <source>
        <dbReference type="Pfam" id="PF25967"/>
    </source>
</evidence>
<keyword evidence="8" id="KW-1185">Reference proteome</keyword>
<dbReference type="PANTHER" id="PTHR30158:SF10">
    <property type="entry name" value="CATION EFFLUX PUMP"/>
    <property type="match status" value="1"/>
</dbReference>
<dbReference type="RefSeq" id="WP_186774703.1">
    <property type="nucleotide sequence ID" value="NZ_SJPK01000001.1"/>
</dbReference>
<protein>
    <submittedName>
        <fullName evidence="7">Toluene efflux pump periplasmic linker protein TtgD</fullName>
    </submittedName>
</protein>
<dbReference type="Pfam" id="PF25917">
    <property type="entry name" value="BSH_RND"/>
    <property type="match status" value="1"/>
</dbReference>
<evidence type="ECO:0000256" key="2">
    <source>
        <dbReference type="ARBA" id="ARBA00009477"/>
    </source>
</evidence>
<proteinExistence type="inferred from homology"/>
<dbReference type="NCBIfam" id="TIGR01730">
    <property type="entry name" value="RND_mfp"/>
    <property type="match status" value="1"/>
</dbReference>
<dbReference type="SUPFAM" id="SSF111369">
    <property type="entry name" value="HlyD-like secretion proteins"/>
    <property type="match status" value="1"/>
</dbReference>
<accession>A0A5C5YKB2</accession>
<comment type="similarity">
    <text evidence="2">Belongs to the membrane fusion protein (MFP) (TC 8.A.1) family.</text>
</comment>
<dbReference type="InterPro" id="IPR058624">
    <property type="entry name" value="MdtA-like_HH"/>
</dbReference>
<dbReference type="FunFam" id="2.40.420.20:FF:000001">
    <property type="entry name" value="Efflux RND transporter periplasmic adaptor subunit"/>
    <property type="match status" value="1"/>
</dbReference>
<dbReference type="InterPro" id="IPR006143">
    <property type="entry name" value="RND_pump_MFP"/>
</dbReference>
<feature type="domain" description="Multidrug resistance protein MdtA-like beta-barrel" evidence="5">
    <location>
        <begin position="255"/>
        <end position="313"/>
    </location>
</feature>
<evidence type="ECO:0000313" key="8">
    <source>
        <dbReference type="Proteomes" id="UP000318053"/>
    </source>
</evidence>
<dbReference type="InterPro" id="IPR058627">
    <property type="entry name" value="MdtA-like_C"/>
</dbReference>
<dbReference type="Gene3D" id="2.40.420.20">
    <property type="match status" value="1"/>
</dbReference>
<name>A0A5C5YKB2_9BACT</name>
<dbReference type="InterPro" id="IPR058626">
    <property type="entry name" value="MdtA-like_b-barrel"/>
</dbReference>
<dbReference type="Pfam" id="PF25944">
    <property type="entry name" value="Beta-barrel_RND"/>
    <property type="match status" value="1"/>
</dbReference>
<feature type="domain" description="Multidrug resistance protein MdtA-like C-terminal permuted SH3" evidence="6">
    <location>
        <begin position="319"/>
        <end position="378"/>
    </location>
</feature>
<evidence type="ECO:0000256" key="1">
    <source>
        <dbReference type="ARBA" id="ARBA00004196"/>
    </source>
</evidence>
<dbReference type="Gene3D" id="2.40.30.170">
    <property type="match status" value="1"/>
</dbReference>
<dbReference type="Gene3D" id="2.40.50.100">
    <property type="match status" value="1"/>
</dbReference>
<sequence length="393" mass="43039">MTAQSLSSVVLAFAIPLLVFETGCKSETPGGSVASGGKQGPAQKVLFVRAKEEEIVDRIEVIGRTSANERVEIQSRVSGFLQKIHFVDGQLVKEGDVLFTIDPEEYDAVLLQSEAQIEVAQSKLNVAEKTFARSQKLMQESAISREDFDQSQAAVEEAQARVIVEKANAARVELDVKYTEVTSPISGRVDRALLDEGNYVIGGTSGGTVLTTVVNDQPIKAVANVDENVRLRFMRQLHEVSGQPFQRADKLTELEIPCELQLSDESGFPHKGILEYGEIVVDEATGTSRVRASFDNDNYLLTPGMFVRLRIPIAQPHRAVVVPNIAIGTDQATQFVYVINDQDEIEQRTVSLGKRQGEKRVVRSGVSDNESVVVGGLQFVRPGMKVDPVLKTD</sequence>
<dbReference type="GO" id="GO:0046677">
    <property type="term" value="P:response to antibiotic"/>
    <property type="evidence" value="ECO:0007669"/>
    <property type="project" value="TreeGrafter"/>
</dbReference>
<dbReference type="EMBL" id="SJPK01000001">
    <property type="protein sequence ID" value="TWT75304.1"/>
    <property type="molecule type" value="Genomic_DNA"/>
</dbReference>
<comment type="subcellular location">
    <subcellularLocation>
        <location evidence="1">Cell envelope</location>
    </subcellularLocation>
</comment>
<evidence type="ECO:0000259" key="3">
    <source>
        <dbReference type="Pfam" id="PF25876"/>
    </source>
</evidence>
<dbReference type="Pfam" id="PF25967">
    <property type="entry name" value="RND-MFP_C"/>
    <property type="match status" value="1"/>
</dbReference>
<dbReference type="GO" id="GO:0022857">
    <property type="term" value="F:transmembrane transporter activity"/>
    <property type="evidence" value="ECO:0007669"/>
    <property type="project" value="InterPro"/>
</dbReference>
<dbReference type="Pfam" id="PF25876">
    <property type="entry name" value="HH_MFP_RND"/>
    <property type="match status" value="1"/>
</dbReference>
<reference evidence="7 8" key="1">
    <citation type="submission" date="2019-02" db="EMBL/GenBank/DDBJ databases">
        <title>Deep-cultivation of Planctomycetes and their phenomic and genomic characterization uncovers novel biology.</title>
        <authorList>
            <person name="Wiegand S."/>
            <person name="Jogler M."/>
            <person name="Boedeker C."/>
            <person name="Pinto D."/>
            <person name="Vollmers J."/>
            <person name="Rivas-Marin E."/>
            <person name="Kohn T."/>
            <person name="Peeters S.H."/>
            <person name="Heuer A."/>
            <person name="Rast P."/>
            <person name="Oberbeckmann S."/>
            <person name="Bunk B."/>
            <person name="Jeske O."/>
            <person name="Meyerdierks A."/>
            <person name="Storesund J.E."/>
            <person name="Kallscheuer N."/>
            <person name="Luecker S."/>
            <person name="Lage O.M."/>
            <person name="Pohl T."/>
            <person name="Merkel B.J."/>
            <person name="Hornburger P."/>
            <person name="Mueller R.-W."/>
            <person name="Bruemmer F."/>
            <person name="Labrenz M."/>
            <person name="Spormann A.M."/>
            <person name="Op Den Camp H."/>
            <person name="Overmann J."/>
            <person name="Amann R."/>
            <person name="Jetten M.S.M."/>
            <person name="Mascher T."/>
            <person name="Medema M.H."/>
            <person name="Devos D.P."/>
            <person name="Kaster A.-K."/>
            <person name="Ovreas L."/>
            <person name="Rohde M."/>
            <person name="Galperin M.Y."/>
            <person name="Jogler C."/>
        </authorList>
    </citation>
    <scope>NUCLEOTIDE SEQUENCE [LARGE SCALE GENOMIC DNA]</scope>
    <source>
        <strain evidence="7 8">CA85</strain>
    </source>
</reference>
<comment type="caution">
    <text evidence="7">The sequence shown here is derived from an EMBL/GenBank/DDBJ whole genome shotgun (WGS) entry which is preliminary data.</text>
</comment>